<name>A0ABU2FG22_9EURY</name>
<dbReference type="InterPro" id="IPR051313">
    <property type="entry name" value="Bact_iron-sidero_bind"/>
</dbReference>
<accession>A0ABU2FG22</accession>
<proteinExistence type="predicted"/>
<feature type="domain" description="Fe/B12 periplasmic-binding" evidence="4">
    <location>
        <begin position="75"/>
        <end position="346"/>
    </location>
</feature>
<dbReference type="Pfam" id="PF01497">
    <property type="entry name" value="Peripla_BP_2"/>
    <property type="match status" value="1"/>
</dbReference>
<evidence type="ECO:0000256" key="2">
    <source>
        <dbReference type="ARBA" id="ARBA00022448"/>
    </source>
</evidence>
<evidence type="ECO:0000259" key="4">
    <source>
        <dbReference type="Pfam" id="PF01497"/>
    </source>
</evidence>
<keyword evidence="6" id="KW-1185">Reference proteome</keyword>
<organism evidence="5 6">
    <name type="scientific">Haloarcula saliterrae</name>
    <dbReference type="NCBI Taxonomy" id="2950534"/>
    <lineage>
        <taxon>Archaea</taxon>
        <taxon>Methanobacteriati</taxon>
        <taxon>Methanobacteriota</taxon>
        <taxon>Stenosarchaea group</taxon>
        <taxon>Halobacteria</taxon>
        <taxon>Halobacteriales</taxon>
        <taxon>Haloarculaceae</taxon>
        <taxon>Haloarcula</taxon>
    </lineage>
</organism>
<dbReference type="EMBL" id="JAMQON010000005">
    <property type="protein sequence ID" value="MDS0261210.1"/>
    <property type="molecule type" value="Genomic_DNA"/>
</dbReference>
<dbReference type="PROSITE" id="PS51318">
    <property type="entry name" value="TAT"/>
    <property type="match status" value="1"/>
</dbReference>
<dbReference type="Proteomes" id="UP001259659">
    <property type="component" value="Unassembled WGS sequence"/>
</dbReference>
<dbReference type="RefSeq" id="WP_310921020.1">
    <property type="nucleotide sequence ID" value="NZ_JAMQON010000005.1"/>
</dbReference>
<sequence length="406" mass="44936">MSDDTDVRHDAPTRRDTLKYGGAVAAGLGLAGCSDFAGQSGEGTPTGTGSYSVTMEPTGTMQFSGPPEEITIYITGYADIVASLGQFDRVLAMNGPENHFPSAYYDRLPGVDIDTESVTDFFPAGSNSADKEIFYEVDPDLNLIDPTVAKHYLGLDDSDITEITENVAPFFGSWMRRPQFSDAYPYYTLYEGTERIAQLFQETARYEALKSVHDELRAEIRRRTPPVEERPSYGYMNVNWWGDFDTAQVMRADAPGYQNKVFRDLELDPSNNAFADIIPDGEWSTRVDFEALLEADPEVILWRNGYNFLTGVDFGGEQLDWKNGIVGQLADDPLGGELRAVQSGRVLPGTATGSGPVTNLFNMEAVAKQLYPDEFGEYEPTRFPAEQSGEKLFDRQRVADIVNGDS</sequence>
<dbReference type="PANTHER" id="PTHR30532">
    <property type="entry name" value="IRON III DICITRATE-BINDING PERIPLASMIC PROTEIN"/>
    <property type="match status" value="1"/>
</dbReference>
<evidence type="ECO:0000256" key="3">
    <source>
        <dbReference type="ARBA" id="ARBA00022729"/>
    </source>
</evidence>
<keyword evidence="3" id="KW-0732">Signal</keyword>
<evidence type="ECO:0000256" key="1">
    <source>
        <dbReference type="ARBA" id="ARBA00004196"/>
    </source>
</evidence>
<dbReference type="PANTHER" id="PTHR30532:SF1">
    <property type="entry name" value="IRON(3+)-HYDROXAMATE-BINDING PROTEIN FHUD"/>
    <property type="match status" value="1"/>
</dbReference>
<reference evidence="5 6" key="1">
    <citation type="submission" date="2022-06" db="EMBL/GenBank/DDBJ databases">
        <title>Haloarcula sp. a new haloarchaeum isolate from saline soil.</title>
        <authorList>
            <person name="Strakova D."/>
            <person name="Galisteo C."/>
            <person name="Sanchez-Porro C."/>
            <person name="Ventosa A."/>
        </authorList>
    </citation>
    <scope>NUCLEOTIDE SEQUENCE [LARGE SCALE GENOMIC DNA]</scope>
    <source>
        <strain evidence="5 6">S1CR25-12</strain>
    </source>
</reference>
<keyword evidence="2" id="KW-0813">Transport</keyword>
<comment type="caution">
    <text evidence="5">The sequence shown here is derived from an EMBL/GenBank/DDBJ whole genome shotgun (WGS) entry which is preliminary data.</text>
</comment>
<evidence type="ECO:0000313" key="6">
    <source>
        <dbReference type="Proteomes" id="UP001259659"/>
    </source>
</evidence>
<evidence type="ECO:0000313" key="5">
    <source>
        <dbReference type="EMBL" id="MDS0261210.1"/>
    </source>
</evidence>
<dbReference type="SUPFAM" id="SSF53807">
    <property type="entry name" value="Helical backbone' metal receptor"/>
    <property type="match status" value="1"/>
</dbReference>
<dbReference type="Gene3D" id="3.40.50.1980">
    <property type="entry name" value="Nitrogenase molybdenum iron protein domain"/>
    <property type="match status" value="2"/>
</dbReference>
<dbReference type="InterPro" id="IPR006311">
    <property type="entry name" value="TAT_signal"/>
</dbReference>
<dbReference type="InterPro" id="IPR002491">
    <property type="entry name" value="ABC_transptr_periplasmic_BD"/>
</dbReference>
<protein>
    <submittedName>
        <fullName evidence="5">ABC transporter substrate-binding protein</fullName>
    </submittedName>
</protein>
<gene>
    <name evidence="5" type="ORF">NDI56_17560</name>
</gene>
<comment type="subcellular location">
    <subcellularLocation>
        <location evidence="1">Cell envelope</location>
    </subcellularLocation>
</comment>